<sequence length="117" mass="13498">MRIKQNLHPPLKSYSPWSYENNTPGGKQTITILLTALPFVTQNNQSVTSVKKIFIGNWQIIEKQPKLQEVYKGLPTFSIKGGKSFMAIPQYFTTHPKKKKPKMMDICLLFYHQKDAN</sequence>
<accession>A0A3M6UDW6</accession>
<protein>
    <submittedName>
        <fullName evidence="1">Uncharacterized protein</fullName>
    </submittedName>
</protein>
<evidence type="ECO:0000313" key="1">
    <source>
        <dbReference type="EMBL" id="RMX51825.1"/>
    </source>
</evidence>
<dbReference type="AlphaFoldDB" id="A0A3M6UDW6"/>
<dbReference type="EMBL" id="RCHS01001716">
    <property type="protein sequence ID" value="RMX51825.1"/>
    <property type="molecule type" value="Genomic_DNA"/>
</dbReference>
<dbReference type="Proteomes" id="UP000275408">
    <property type="component" value="Unassembled WGS sequence"/>
</dbReference>
<comment type="caution">
    <text evidence="1">The sequence shown here is derived from an EMBL/GenBank/DDBJ whole genome shotgun (WGS) entry which is preliminary data.</text>
</comment>
<gene>
    <name evidence="1" type="ORF">pdam_00021954</name>
</gene>
<evidence type="ECO:0000313" key="2">
    <source>
        <dbReference type="Proteomes" id="UP000275408"/>
    </source>
</evidence>
<keyword evidence="2" id="KW-1185">Reference proteome</keyword>
<proteinExistence type="predicted"/>
<organism evidence="1 2">
    <name type="scientific">Pocillopora damicornis</name>
    <name type="common">Cauliflower coral</name>
    <name type="synonym">Millepora damicornis</name>
    <dbReference type="NCBI Taxonomy" id="46731"/>
    <lineage>
        <taxon>Eukaryota</taxon>
        <taxon>Metazoa</taxon>
        <taxon>Cnidaria</taxon>
        <taxon>Anthozoa</taxon>
        <taxon>Hexacorallia</taxon>
        <taxon>Scleractinia</taxon>
        <taxon>Astrocoeniina</taxon>
        <taxon>Pocilloporidae</taxon>
        <taxon>Pocillopora</taxon>
    </lineage>
</organism>
<name>A0A3M6UDW6_POCDA</name>
<reference evidence="1 2" key="1">
    <citation type="journal article" date="2018" name="Sci. Rep.">
        <title>Comparative analysis of the Pocillopora damicornis genome highlights role of immune system in coral evolution.</title>
        <authorList>
            <person name="Cunning R."/>
            <person name="Bay R.A."/>
            <person name="Gillette P."/>
            <person name="Baker A.C."/>
            <person name="Traylor-Knowles N."/>
        </authorList>
    </citation>
    <scope>NUCLEOTIDE SEQUENCE [LARGE SCALE GENOMIC DNA]</scope>
    <source>
        <strain evidence="1">RSMAS</strain>
        <tissue evidence="1">Whole animal</tissue>
    </source>
</reference>